<evidence type="ECO:0000313" key="3">
    <source>
        <dbReference type="EMBL" id="TWJ04852.1"/>
    </source>
</evidence>
<keyword evidence="3" id="KW-0238">DNA-binding</keyword>
<dbReference type="SMART" id="SM00418">
    <property type="entry name" value="HTH_ARSR"/>
    <property type="match status" value="1"/>
</dbReference>
<dbReference type="PANTHER" id="PTHR38600:SF2">
    <property type="entry name" value="SLL0088 PROTEIN"/>
    <property type="match status" value="1"/>
</dbReference>
<dbReference type="NCBIfam" id="NF033788">
    <property type="entry name" value="HTH_metalloreg"/>
    <property type="match status" value="1"/>
</dbReference>
<feature type="domain" description="HTH arsR-type" evidence="2">
    <location>
        <begin position="1"/>
        <end position="88"/>
    </location>
</feature>
<dbReference type="GO" id="GO:0003700">
    <property type="term" value="F:DNA-binding transcription factor activity"/>
    <property type="evidence" value="ECO:0007669"/>
    <property type="project" value="InterPro"/>
</dbReference>
<dbReference type="RefSeq" id="WP_144909403.1">
    <property type="nucleotide sequence ID" value="NZ_VLLI01000001.1"/>
</dbReference>
<dbReference type="Proteomes" id="UP000317010">
    <property type="component" value="Unassembled WGS sequence"/>
</dbReference>
<dbReference type="GO" id="GO:0003677">
    <property type="term" value="F:DNA binding"/>
    <property type="evidence" value="ECO:0007669"/>
    <property type="project" value="UniProtKB-KW"/>
</dbReference>
<dbReference type="SUPFAM" id="SSF46785">
    <property type="entry name" value="Winged helix' DNA-binding domain"/>
    <property type="match status" value="1"/>
</dbReference>
<evidence type="ECO:0000259" key="2">
    <source>
        <dbReference type="PROSITE" id="PS50987"/>
    </source>
</evidence>
<keyword evidence="1" id="KW-0175">Coiled coil</keyword>
<sequence length="112" mass="13373">MRRDTFQAIADPTRREILSMIAYQSLNVNSVAEHFDVSRTAIYKHIKILTECGLIVMKQEGRERYCEAKMEKLNEVAEWVEQYRKFWTNKLDNLENYLEELQSKNKKNGKQK</sequence>
<dbReference type="InterPro" id="IPR011991">
    <property type="entry name" value="ArsR-like_HTH"/>
</dbReference>
<name>A0A562UG75_9SPHI</name>
<dbReference type="InterPro" id="IPR036390">
    <property type="entry name" value="WH_DNA-bd_sf"/>
</dbReference>
<dbReference type="CDD" id="cd00090">
    <property type="entry name" value="HTH_ARSR"/>
    <property type="match status" value="1"/>
</dbReference>
<dbReference type="InterPro" id="IPR036388">
    <property type="entry name" value="WH-like_DNA-bd_sf"/>
</dbReference>
<organism evidence="3 4">
    <name type="scientific">Mucilaginibacter frigoritolerans</name>
    <dbReference type="NCBI Taxonomy" id="652788"/>
    <lineage>
        <taxon>Bacteria</taxon>
        <taxon>Pseudomonadati</taxon>
        <taxon>Bacteroidota</taxon>
        <taxon>Sphingobacteriia</taxon>
        <taxon>Sphingobacteriales</taxon>
        <taxon>Sphingobacteriaceae</taxon>
        <taxon>Mucilaginibacter</taxon>
    </lineage>
</organism>
<dbReference type="PANTHER" id="PTHR38600">
    <property type="entry name" value="TRANSCRIPTIONAL REGULATORY PROTEIN"/>
    <property type="match status" value="1"/>
</dbReference>
<dbReference type="PROSITE" id="PS50987">
    <property type="entry name" value="HTH_ARSR_2"/>
    <property type="match status" value="1"/>
</dbReference>
<dbReference type="PRINTS" id="PR00778">
    <property type="entry name" value="HTHARSR"/>
</dbReference>
<gene>
    <name evidence="3" type="ORF">JN11_00575</name>
</gene>
<evidence type="ECO:0000313" key="4">
    <source>
        <dbReference type="Proteomes" id="UP000317010"/>
    </source>
</evidence>
<dbReference type="Gene3D" id="1.10.10.10">
    <property type="entry name" value="Winged helix-like DNA-binding domain superfamily/Winged helix DNA-binding domain"/>
    <property type="match status" value="1"/>
</dbReference>
<dbReference type="Pfam" id="PF01022">
    <property type="entry name" value="HTH_5"/>
    <property type="match status" value="1"/>
</dbReference>
<reference evidence="3 4" key="1">
    <citation type="submission" date="2019-07" db="EMBL/GenBank/DDBJ databases">
        <title>Genomic Encyclopedia of Archaeal and Bacterial Type Strains, Phase II (KMG-II): from individual species to whole genera.</title>
        <authorList>
            <person name="Goeker M."/>
        </authorList>
    </citation>
    <scope>NUCLEOTIDE SEQUENCE [LARGE SCALE GENOMIC DNA]</scope>
    <source>
        <strain evidence="3 4">ATCC BAA-1854</strain>
    </source>
</reference>
<evidence type="ECO:0000256" key="1">
    <source>
        <dbReference type="SAM" id="Coils"/>
    </source>
</evidence>
<comment type="caution">
    <text evidence="3">The sequence shown here is derived from an EMBL/GenBank/DDBJ whole genome shotgun (WGS) entry which is preliminary data.</text>
</comment>
<proteinExistence type="predicted"/>
<accession>A0A562UG75</accession>
<protein>
    <submittedName>
        <fullName evidence="3">DNA-binding transcriptional ArsR family regulator</fullName>
    </submittedName>
</protein>
<dbReference type="AlphaFoldDB" id="A0A562UG75"/>
<keyword evidence="4" id="KW-1185">Reference proteome</keyword>
<dbReference type="EMBL" id="VLLI01000001">
    <property type="protein sequence ID" value="TWJ04852.1"/>
    <property type="molecule type" value="Genomic_DNA"/>
</dbReference>
<feature type="coiled-coil region" evidence="1">
    <location>
        <begin position="84"/>
        <end position="111"/>
    </location>
</feature>
<dbReference type="OrthoDB" id="9799175at2"/>
<dbReference type="InterPro" id="IPR001845">
    <property type="entry name" value="HTH_ArsR_DNA-bd_dom"/>
</dbReference>